<dbReference type="AlphaFoldDB" id="J9GQJ8"/>
<evidence type="ECO:0000256" key="1">
    <source>
        <dbReference type="SAM" id="Phobius"/>
    </source>
</evidence>
<feature type="transmembrane region" description="Helical" evidence="1">
    <location>
        <begin position="24"/>
        <end position="42"/>
    </location>
</feature>
<evidence type="ECO:0000313" key="2">
    <source>
        <dbReference type="EMBL" id="EJX10602.1"/>
    </source>
</evidence>
<gene>
    <name evidence="2" type="ORF">EVA_00896</name>
</gene>
<sequence>MLLWVPISVQRSLLGLFPSLDLRLIWLLSLFRCWLLLFRLFFRARVTVSQSVNSFSVFRSFLWGFLI</sequence>
<name>J9GQJ8_9ZZZZ</name>
<organism evidence="2">
    <name type="scientific">gut metagenome</name>
    <dbReference type="NCBI Taxonomy" id="749906"/>
    <lineage>
        <taxon>unclassified sequences</taxon>
        <taxon>metagenomes</taxon>
        <taxon>organismal metagenomes</taxon>
    </lineage>
</organism>
<dbReference type="EMBL" id="AMCI01000150">
    <property type="protein sequence ID" value="EJX10602.1"/>
    <property type="molecule type" value="Genomic_DNA"/>
</dbReference>
<accession>J9GQJ8</accession>
<keyword evidence="1" id="KW-1133">Transmembrane helix</keyword>
<proteinExistence type="predicted"/>
<protein>
    <submittedName>
        <fullName evidence="2">Uncharacterized protein</fullName>
    </submittedName>
</protein>
<reference evidence="2" key="1">
    <citation type="journal article" date="2012" name="PLoS ONE">
        <title>Gene sets for utilization of primary and secondary nutrition supplies in the distal gut of endangered iberian lynx.</title>
        <authorList>
            <person name="Alcaide M."/>
            <person name="Messina E."/>
            <person name="Richter M."/>
            <person name="Bargiela R."/>
            <person name="Peplies J."/>
            <person name="Huws S.A."/>
            <person name="Newbold C.J."/>
            <person name="Golyshin P.N."/>
            <person name="Simon M.A."/>
            <person name="Lopez G."/>
            <person name="Yakimov M.M."/>
            <person name="Ferrer M."/>
        </authorList>
    </citation>
    <scope>NUCLEOTIDE SEQUENCE</scope>
</reference>
<keyword evidence="1" id="KW-0472">Membrane</keyword>
<keyword evidence="1" id="KW-0812">Transmembrane</keyword>
<comment type="caution">
    <text evidence="2">The sequence shown here is derived from an EMBL/GenBank/DDBJ whole genome shotgun (WGS) entry which is preliminary data.</text>
</comment>